<sequence length="59" mass="6862">MSSPYIYTTLLSILCPTPNSHLTFIKQWLTTMSRLCSNTIAGQHLWIPILEKIEFHFSH</sequence>
<organism evidence="1 2">
    <name type="scientific">Medicago truncatula</name>
    <name type="common">Barrel medic</name>
    <name type="synonym">Medicago tribuloides</name>
    <dbReference type="NCBI Taxonomy" id="3880"/>
    <lineage>
        <taxon>Eukaryota</taxon>
        <taxon>Viridiplantae</taxon>
        <taxon>Streptophyta</taxon>
        <taxon>Embryophyta</taxon>
        <taxon>Tracheophyta</taxon>
        <taxon>Spermatophyta</taxon>
        <taxon>Magnoliopsida</taxon>
        <taxon>eudicotyledons</taxon>
        <taxon>Gunneridae</taxon>
        <taxon>Pentapetalae</taxon>
        <taxon>rosids</taxon>
        <taxon>fabids</taxon>
        <taxon>Fabales</taxon>
        <taxon>Fabaceae</taxon>
        <taxon>Papilionoideae</taxon>
        <taxon>50 kb inversion clade</taxon>
        <taxon>NPAAA clade</taxon>
        <taxon>Hologalegina</taxon>
        <taxon>IRL clade</taxon>
        <taxon>Trifolieae</taxon>
        <taxon>Medicago</taxon>
    </lineage>
</organism>
<dbReference type="Gramene" id="rna33212">
    <property type="protein sequence ID" value="RHN57635.1"/>
    <property type="gene ID" value="gene33212"/>
</dbReference>
<proteinExistence type="predicted"/>
<name>A0A396I1R0_MEDTR</name>
<dbReference type="EMBL" id="PSQE01000005">
    <property type="protein sequence ID" value="RHN57635.1"/>
    <property type="molecule type" value="Genomic_DNA"/>
</dbReference>
<evidence type="ECO:0000313" key="2">
    <source>
        <dbReference type="Proteomes" id="UP000265566"/>
    </source>
</evidence>
<comment type="caution">
    <text evidence="1">The sequence shown here is derived from an EMBL/GenBank/DDBJ whole genome shotgun (WGS) entry which is preliminary data.</text>
</comment>
<dbReference type="AlphaFoldDB" id="A0A396I1R0"/>
<gene>
    <name evidence="1" type="ORF">MtrunA17_Chr5g0442591</name>
</gene>
<accession>A0A396I1R0</accession>
<protein>
    <submittedName>
        <fullName evidence="1">Uncharacterized protein</fullName>
    </submittedName>
</protein>
<dbReference type="Proteomes" id="UP000265566">
    <property type="component" value="Chromosome 5"/>
</dbReference>
<evidence type="ECO:0000313" key="1">
    <source>
        <dbReference type="EMBL" id="RHN57635.1"/>
    </source>
</evidence>
<reference evidence="2" key="1">
    <citation type="journal article" date="2018" name="Nat. Plants">
        <title>Whole-genome landscape of Medicago truncatula symbiotic genes.</title>
        <authorList>
            <person name="Pecrix Y."/>
            <person name="Staton S.E."/>
            <person name="Sallet E."/>
            <person name="Lelandais-Briere C."/>
            <person name="Moreau S."/>
            <person name="Carrere S."/>
            <person name="Blein T."/>
            <person name="Jardinaud M.F."/>
            <person name="Latrasse D."/>
            <person name="Zouine M."/>
            <person name="Zahm M."/>
            <person name="Kreplak J."/>
            <person name="Mayjonade B."/>
            <person name="Satge C."/>
            <person name="Perez M."/>
            <person name="Cauet S."/>
            <person name="Marande W."/>
            <person name="Chantry-Darmon C."/>
            <person name="Lopez-Roques C."/>
            <person name="Bouchez O."/>
            <person name="Berard A."/>
            <person name="Debelle F."/>
            <person name="Munos S."/>
            <person name="Bendahmane A."/>
            <person name="Berges H."/>
            <person name="Niebel A."/>
            <person name="Buitink J."/>
            <person name="Frugier F."/>
            <person name="Benhamed M."/>
            <person name="Crespi M."/>
            <person name="Gouzy J."/>
            <person name="Gamas P."/>
        </authorList>
    </citation>
    <scope>NUCLEOTIDE SEQUENCE [LARGE SCALE GENOMIC DNA]</scope>
    <source>
        <strain evidence="2">cv. Jemalong A17</strain>
    </source>
</reference>